<keyword evidence="5" id="KW-0406">Ion transport</keyword>
<organism evidence="9 10">
    <name type="scientific">Cerrena zonata</name>
    <dbReference type="NCBI Taxonomy" id="2478898"/>
    <lineage>
        <taxon>Eukaryota</taxon>
        <taxon>Fungi</taxon>
        <taxon>Dikarya</taxon>
        <taxon>Basidiomycota</taxon>
        <taxon>Agaricomycotina</taxon>
        <taxon>Agaricomycetes</taxon>
        <taxon>Polyporales</taxon>
        <taxon>Cerrenaceae</taxon>
        <taxon>Cerrena</taxon>
    </lineage>
</organism>
<feature type="domain" description="Cation/H+ exchanger transmembrane" evidence="8">
    <location>
        <begin position="59"/>
        <end position="435"/>
    </location>
</feature>
<reference evidence="9 10" key="1">
    <citation type="submission" date="2022-09" db="EMBL/GenBank/DDBJ databases">
        <authorList>
            <person name="Palmer J.M."/>
        </authorList>
    </citation>
    <scope>NUCLEOTIDE SEQUENCE [LARGE SCALE GENOMIC DNA]</scope>
    <source>
        <strain evidence="9 10">DSM 7382</strain>
    </source>
</reference>
<accession>A0AAW0GYM3</accession>
<dbReference type="AlphaFoldDB" id="A0AAW0GYM3"/>
<dbReference type="PANTHER" id="PTHR32468:SF0">
    <property type="entry name" value="K(+)_H(+) ANTIPORTER 1"/>
    <property type="match status" value="1"/>
</dbReference>
<feature type="transmembrane region" description="Helical" evidence="7">
    <location>
        <begin position="354"/>
        <end position="379"/>
    </location>
</feature>
<evidence type="ECO:0000256" key="6">
    <source>
        <dbReference type="ARBA" id="ARBA00023136"/>
    </source>
</evidence>
<dbReference type="InterPro" id="IPR038770">
    <property type="entry name" value="Na+/solute_symporter_sf"/>
</dbReference>
<dbReference type="Proteomes" id="UP001385951">
    <property type="component" value="Unassembled WGS sequence"/>
</dbReference>
<feature type="transmembrane region" description="Helical" evidence="7">
    <location>
        <begin position="41"/>
        <end position="63"/>
    </location>
</feature>
<comment type="caution">
    <text evidence="9">The sequence shown here is derived from an EMBL/GenBank/DDBJ whole genome shotgun (WGS) entry which is preliminary data.</text>
</comment>
<dbReference type="InterPro" id="IPR050794">
    <property type="entry name" value="CPA2_transporter"/>
</dbReference>
<feature type="transmembrane region" description="Helical" evidence="7">
    <location>
        <begin position="418"/>
        <end position="440"/>
    </location>
</feature>
<feature type="transmembrane region" description="Helical" evidence="7">
    <location>
        <begin position="274"/>
        <end position="291"/>
    </location>
</feature>
<evidence type="ECO:0000256" key="5">
    <source>
        <dbReference type="ARBA" id="ARBA00023065"/>
    </source>
</evidence>
<keyword evidence="6 7" id="KW-0472">Membrane</keyword>
<evidence type="ECO:0000313" key="10">
    <source>
        <dbReference type="Proteomes" id="UP001385951"/>
    </source>
</evidence>
<feature type="transmembrane region" description="Helical" evidence="7">
    <location>
        <begin position="233"/>
        <end position="253"/>
    </location>
</feature>
<feature type="transmembrane region" description="Helical" evidence="7">
    <location>
        <begin position="327"/>
        <end position="348"/>
    </location>
</feature>
<keyword evidence="2" id="KW-0813">Transport</keyword>
<feature type="transmembrane region" description="Helical" evidence="7">
    <location>
        <begin position="203"/>
        <end position="227"/>
    </location>
</feature>
<gene>
    <name evidence="9" type="ORF">QCA50_000834</name>
</gene>
<protein>
    <recommendedName>
        <fullName evidence="8">Cation/H+ exchanger transmembrane domain-containing protein</fullName>
    </recommendedName>
</protein>
<name>A0AAW0GYM3_9APHY</name>
<evidence type="ECO:0000256" key="7">
    <source>
        <dbReference type="SAM" id="Phobius"/>
    </source>
</evidence>
<feature type="transmembrane region" description="Helical" evidence="7">
    <location>
        <begin position="70"/>
        <end position="89"/>
    </location>
</feature>
<sequence>MGVLTAELREVASTLSRRAAPEQAGIFSGDNPAVYNLNDPIRLWVIQVVVIIGFTQILALILGRIRQPRVIAEVIGGVILGPSIMGRIPNFSTTIFPTVSLPLLNLTSTIGLVLFLFLVALELDIRIIKRNAKASLIISAAGLVLPLGLGAALGVPIYHQFINPDVNFGYFVLFTAVAVGITAFPVLCRILTELKLLDTTVGAVTLAAGVGNDVVGWILLALTVALVNAGSGLTALWVLLTAIGFVIFLLFPVRWAFRWLARRTGSLENGQPTPLMMTVTIVLVFISAFFTDIIGVHAIFGGFLAGLIIPHDNGFAIALVEKFEDLLSILFLPLYFTLSGLRTNLGLLDNGITWGYVFLICTIAFFSKFIGCSVTAYFFGFNWRESGAIGSLMSCKGLVELIVLNVGLQAGILDTRTFSMFVLHALILTFMTTPLTLLFYPAHLRSHAGTVVAVPPRPGIEEGSGRPSTSQESFHHKSFCCRGQDRTGSSCYDFDAAFAILH</sequence>
<dbReference type="PANTHER" id="PTHR32468">
    <property type="entry name" value="CATION/H + ANTIPORTER"/>
    <property type="match status" value="1"/>
</dbReference>
<feature type="transmembrane region" description="Helical" evidence="7">
    <location>
        <begin position="170"/>
        <end position="191"/>
    </location>
</feature>
<dbReference type="InterPro" id="IPR006153">
    <property type="entry name" value="Cation/H_exchanger_TM"/>
</dbReference>
<dbReference type="GO" id="GO:1902600">
    <property type="term" value="P:proton transmembrane transport"/>
    <property type="evidence" value="ECO:0007669"/>
    <property type="project" value="InterPro"/>
</dbReference>
<dbReference type="Pfam" id="PF00999">
    <property type="entry name" value="Na_H_Exchanger"/>
    <property type="match status" value="1"/>
</dbReference>
<keyword evidence="10" id="KW-1185">Reference proteome</keyword>
<evidence type="ECO:0000256" key="4">
    <source>
        <dbReference type="ARBA" id="ARBA00022989"/>
    </source>
</evidence>
<evidence type="ECO:0000256" key="3">
    <source>
        <dbReference type="ARBA" id="ARBA00022692"/>
    </source>
</evidence>
<keyword evidence="4 7" id="KW-1133">Transmembrane helix</keyword>
<evidence type="ECO:0000313" key="9">
    <source>
        <dbReference type="EMBL" id="KAK7696183.1"/>
    </source>
</evidence>
<dbReference type="Gene3D" id="1.20.1530.20">
    <property type="match status" value="1"/>
</dbReference>
<dbReference type="GO" id="GO:0016020">
    <property type="term" value="C:membrane"/>
    <property type="evidence" value="ECO:0007669"/>
    <property type="project" value="UniProtKB-SubCell"/>
</dbReference>
<keyword evidence="3 7" id="KW-0812">Transmembrane</keyword>
<feature type="transmembrane region" description="Helical" evidence="7">
    <location>
        <begin position="135"/>
        <end position="158"/>
    </location>
</feature>
<feature type="transmembrane region" description="Helical" evidence="7">
    <location>
        <begin position="101"/>
        <end position="123"/>
    </location>
</feature>
<proteinExistence type="predicted"/>
<comment type="subcellular location">
    <subcellularLocation>
        <location evidence="1">Membrane</location>
        <topology evidence="1">Multi-pass membrane protein</topology>
    </subcellularLocation>
</comment>
<evidence type="ECO:0000256" key="1">
    <source>
        <dbReference type="ARBA" id="ARBA00004141"/>
    </source>
</evidence>
<evidence type="ECO:0000259" key="8">
    <source>
        <dbReference type="Pfam" id="PF00999"/>
    </source>
</evidence>
<dbReference type="EMBL" id="JASBNA010000001">
    <property type="protein sequence ID" value="KAK7696183.1"/>
    <property type="molecule type" value="Genomic_DNA"/>
</dbReference>
<evidence type="ECO:0000256" key="2">
    <source>
        <dbReference type="ARBA" id="ARBA00022448"/>
    </source>
</evidence>
<dbReference type="GO" id="GO:0015297">
    <property type="term" value="F:antiporter activity"/>
    <property type="evidence" value="ECO:0007669"/>
    <property type="project" value="InterPro"/>
</dbReference>